<dbReference type="AlphaFoldDB" id="A0A1G5S5S5"/>
<evidence type="ECO:0008006" key="3">
    <source>
        <dbReference type="Google" id="ProtNLM"/>
    </source>
</evidence>
<sequence length="106" mass="12498">MDSRISRIRQNEKKSHTEVYTKEKLYDSNTWLRKPIKTVEELVPLFADYEEVRILDLGAGVGRNSIFKDWKILKKNVVQQNYEIPRENIRSSLSTNVVTFVARKNN</sequence>
<dbReference type="EMBL" id="FMWK01000027">
    <property type="protein sequence ID" value="SCZ81673.1"/>
    <property type="molecule type" value="Genomic_DNA"/>
</dbReference>
<evidence type="ECO:0000313" key="2">
    <source>
        <dbReference type="Proteomes" id="UP000199428"/>
    </source>
</evidence>
<protein>
    <recommendedName>
        <fullName evidence="3">Class I SAM-dependent methyltransferase</fullName>
    </recommendedName>
</protein>
<proteinExistence type="predicted"/>
<organism evidence="1 2">
    <name type="scientific">Pseudobutyrivibrio xylanivorans</name>
    <dbReference type="NCBI Taxonomy" id="185007"/>
    <lineage>
        <taxon>Bacteria</taxon>
        <taxon>Bacillati</taxon>
        <taxon>Bacillota</taxon>
        <taxon>Clostridia</taxon>
        <taxon>Lachnospirales</taxon>
        <taxon>Lachnospiraceae</taxon>
        <taxon>Pseudobutyrivibrio</taxon>
    </lineage>
</organism>
<gene>
    <name evidence="1" type="ORF">SAMN02910350_02940</name>
</gene>
<dbReference type="Proteomes" id="UP000199428">
    <property type="component" value="Unassembled WGS sequence"/>
</dbReference>
<evidence type="ECO:0000313" key="1">
    <source>
        <dbReference type="EMBL" id="SCZ81673.1"/>
    </source>
</evidence>
<reference evidence="1 2" key="1">
    <citation type="submission" date="2016-10" db="EMBL/GenBank/DDBJ databases">
        <authorList>
            <person name="de Groot N.N."/>
        </authorList>
    </citation>
    <scope>NUCLEOTIDE SEQUENCE [LARGE SCALE GENOMIC DNA]</scope>
    <source>
        <strain evidence="1 2">DSM 10317</strain>
    </source>
</reference>
<accession>A0A1G5S5S5</accession>
<name>A0A1G5S5S5_PSEXY</name>